<protein>
    <submittedName>
        <fullName evidence="1 3">Uncharacterized protein</fullName>
    </submittedName>
</protein>
<dbReference type="GeneID" id="54468089"/>
<proteinExistence type="predicted"/>
<dbReference type="Proteomes" id="UP000504636">
    <property type="component" value="Unplaced"/>
</dbReference>
<keyword evidence="2" id="KW-1185">Reference proteome</keyword>
<evidence type="ECO:0000313" key="3">
    <source>
        <dbReference type="RefSeq" id="XP_033580487.1"/>
    </source>
</evidence>
<dbReference type="RefSeq" id="XP_033580487.1">
    <property type="nucleotide sequence ID" value="XM_033727196.1"/>
</dbReference>
<evidence type="ECO:0000313" key="2">
    <source>
        <dbReference type="Proteomes" id="UP000504636"/>
    </source>
</evidence>
<reference evidence="1 3" key="1">
    <citation type="journal article" date="2020" name="Stud. Mycol.">
        <title>101 Dothideomycetes genomes: a test case for predicting lifestyles and emergence of pathogens.</title>
        <authorList>
            <person name="Haridas S."/>
            <person name="Albert R."/>
            <person name="Binder M."/>
            <person name="Bloem J."/>
            <person name="Labutti K."/>
            <person name="Salamov A."/>
            <person name="Andreopoulos B."/>
            <person name="Baker S."/>
            <person name="Barry K."/>
            <person name="Bills G."/>
            <person name="Bluhm B."/>
            <person name="Cannon C."/>
            <person name="Castanera R."/>
            <person name="Culley D."/>
            <person name="Daum C."/>
            <person name="Ezra D."/>
            <person name="Gonzalez J."/>
            <person name="Henrissat B."/>
            <person name="Kuo A."/>
            <person name="Liang C."/>
            <person name="Lipzen A."/>
            <person name="Lutzoni F."/>
            <person name="Magnuson J."/>
            <person name="Mondo S."/>
            <person name="Nolan M."/>
            <person name="Ohm R."/>
            <person name="Pangilinan J."/>
            <person name="Park H.-J."/>
            <person name="Ramirez L."/>
            <person name="Alfaro M."/>
            <person name="Sun H."/>
            <person name="Tritt A."/>
            <person name="Yoshinaga Y."/>
            <person name="Zwiers L.-H."/>
            <person name="Turgeon B."/>
            <person name="Goodwin S."/>
            <person name="Spatafora J."/>
            <person name="Crous P."/>
            <person name="Grigoriev I."/>
        </authorList>
    </citation>
    <scope>NUCLEOTIDE SEQUENCE</scope>
    <source>
        <strain evidence="1 3">CBS 304.34</strain>
    </source>
</reference>
<sequence>MRRRTSIMPCCDSDIIAHSSSAIALSSSRVFHSLKRFRRRCLKISQTPSIGLRSGDCAGCLRSRIPCLSLSERATVTSDLVPCALSLSSWSMHLPWYWG</sequence>
<dbReference type="AlphaFoldDB" id="A0A6A6YYL1"/>
<evidence type="ECO:0000313" key="1">
    <source>
        <dbReference type="EMBL" id="KAF2813523.1"/>
    </source>
</evidence>
<reference evidence="3" key="2">
    <citation type="submission" date="2020-04" db="EMBL/GenBank/DDBJ databases">
        <authorList>
            <consortium name="NCBI Genome Project"/>
        </authorList>
    </citation>
    <scope>NUCLEOTIDE SEQUENCE</scope>
    <source>
        <strain evidence="3">CBS 304.34</strain>
    </source>
</reference>
<reference evidence="3" key="3">
    <citation type="submission" date="2025-04" db="UniProtKB">
        <authorList>
            <consortium name="RefSeq"/>
        </authorList>
    </citation>
    <scope>IDENTIFICATION</scope>
    <source>
        <strain evidence="3">CBS 304.34</strain>
    </source>
</reference>
<dbReference type="EMBL" id="MU003696">
    <property type="protein sequence ID" value="KAF2813523.1"/>
    <property type="molecule type" value="Genomic_DNA"/>
</dbReference>
<accession>A0A6A6YYL1</accession>
<name>A0A6A6YYL1_9PEZI</name>
<organism evidence="1">
    <name type="scientific">Mytilinidion resinicola</name>
    <dbReference type="NCBI Taxonomy" id="574789"/>
    <lineage>
        <taxon>Eukaryota</taxon>
        <taxon>Fungi</taxon>
        <taxon>Dikarya</taxon>
        <taxon>Ascomycota</taxon>
        <taxon>Pezizomycotina</taxon>
        <taxon>Dothideomycetes</taxon>
        <taxon>Pleosporomycetidae</taxon>
        <taxon>Mytilinidiales</taxon>
        <taxon>Mytilinidiaceae</taxon>
        <taxon>Mytilinidion</taxon>
    </lineage>
</organism>
<gene>
    <name evidence="1 3" type="ORF">BDZ99DRAFT_557328</name>
</gene>